<proteinExistence type="predicted"/>
<evidence type="ECO:0000256" key="1">
    <source>
        <dbReference type="SAM" id="Phobius"/>
    </source>
</evidence>
<organism evidence="2">
    <name type="scientific">Anoecia fulviabdominalis</name>
    <dbReference type="NCBI Taxonomy" id="133068"/>
    <lineage>
        <taxon>Eukaryota</taxon>
        <taxon>Metazoa</taxon>
        <taxon>Ecdysozoa</taxon>
        <taxon>Arthropoda</taxon>
        <taxon>Hexapoda</taxon>
        <taxon>Insecta</taxon>
        <taxon>Pterygota</taxon>
        <taxon>Neoptera</taxon>
        <taxon>Paraneoptera</taxon>
        <taxon>Hemiptera</taxon>
        <taxon>Sternorrhyncha</taxon>
        <taxon>Aphidomorpha</taxon>
        <taxon>Aphidoidea</taxon>
        <taxon>Anoeciidae</taxon>
        <taxon>Anoecia</taxon>
    </lineage>
</organism>
<keyword evidence="2" id="KW-0496">Mitochondrion</keyword>
<sequence length="49" mass="6261">MSPIYWMMLFLYSFQMLLFMLNLLYFNFMKKNNIKKKMKIKSKNFYKFI</sequence>
<protein>
    <submittedName>
        <fullName evidence="2">ATP synthase subunit 8</fullName>
    </submittedName>
</protein>
<keyword evidence="1" id="KW-0812">Transmembrane</keyword>
<keyword evidence="1" id="KW-0472">Membrane</keyword>
<gene>
    <name evidence="2" type="primary">atp8</name>
</gene>
<accession>A0A1L1YN07</accession>
<dbReference type="EMBL" id="KP722588">
    <property type="protein sequence ID" value="AKM70226.1"/>
    <property type="molecule type" value="Genomic_DNA"/>
</dbReference>
<reference evidence="2" key="1">
    <citation type="submission" date="2015-01" db="EMBL/GenBank/DDBJ databases">
        <title>Mitochondrial genomes reveal the phylogenetics of aphids.</title>
        <authorList>
            <person name="Wang Y."/>
            <person name="Chen J."/>
            <person name="Jiang L.-Y."/>
            <person name="Qiao G.-X."/>
        </authorList>
    </citation>
    <scope>NUCLEOTIDE SEQUENCE</scope>
</reference>
<dbReference type="AlphaFoldDB" id="A0A1L1YN07"/>
<feature type="transmembrane region" description="Helical" evidence="1">
    <location>
        <begin position="6"/>
        <end position="28"/>
    </location>
</feature>
<keyword evidence="1" id="KW-1133">Transmembrane helix</keyword>
<geneLocation type="mitochondrion" evidence="2"/>
<evidence type="ECO:0000313" key="2">
    <source>
        <dbReference type="EMBL" id="AKM70226.1"/>
    </source>
</evidence>
<name>A0A1L1YN07_9HEMI</name>